<evidence type="ECO:0000313" key="1">
    <source>
        <dbReference type="EMBL" id="SFE65270.1"/>
    </source>
</evidence>
<accession>A0A1I2CC81</accession>
<dbReference type="InParanoid" id="A0A1I2CC81"/>
<keyword evidence="2" id="KW-1185">Reference proteome</keyword>
<sequence length="190" mass="22267">MRSSAVCFNRTIVELKSNKGSWLSRSWCFNRTIVELKCNKKMIIVILLSCFNRTIVELKYVRNFLWHIHILLQSNHSGIEIKKRTTLKKVKAGFNRTIVELKCSYERVLSFPSICFNRTIVELKLMYSSIKNTYRQLQSNHSGIEIKRWTGTDIMGRWLLQSNHSGIEIFSKSGCNERFPGFNRTIVELK</sequence>
<dbReference type="EMBL" id="FONA01000015">
    <property type="protein sequence ID" value="SFE65270.1"/>
    <property type="molecule type" value="Genomic_DNA"/>
</dbReference>
<dbReference type="AlphaFoldDB" id="A0A1I2CC81"/>
<protein>
    <submittedName>
        <fullName evidence="1">Uncharacterized protein</fullName>
    </submittedName>
</protein>
<reference evidence="1 2" key="1">
    <citation type="submission" date="2016-10" db="EMBL/GenBank/DDBJ databases">
        <authorList>
            <person name="de Groot N.N."/>
        </authorList>
    </citation>
    <scope>NUCLEOTIDE SEQUENCE [LARGE SCALE GENOMIC DNA]</scope>
    <source>
        <strain evidence="1 2">DSM 19012</strain>
    </source>
</reference>
<name>A0A1I2CC81_9BACT</name>
<dbReference type="Proteomes" id="UP000181976">
    <property type="component" value="Unassembled WGS sequence"/>
</dbReference>
<gene>
    <name evidence="1" type="ORF">SAMN05444380_11577</name>
</gene>
<organism evidence="1 2">
    <name type="scientific">Thermophagus xiamenensis</name>
    <dbReference type="NCBI Taxonomy" id="385682"/>
    <lineage>
        <taxon>Bacteria</taxon>
        <taxon>Pseudomonadati</taxon>
        <taxon>Bacteroidota</taxon>
        <taxon>Bacteroidia</taxon>
        <taxon>Marinilabiliales</taxon>
        <taxon>Marinilabiliaceae</taxon>
        <taxon>Thermophagus</taxon>
    </lineage>
</organism>
<evidence type="ECO:0000313" key="2">
    <source>
        <dbReference type="Proteomes" id="UP000181976"/>
    </source>
</evidence>
<proteinExistence type="predicted"/>